<evidence type="ECO:0000313" key="2">
    <source>
        <dbReference type="EMBL" id="RRJ22624.1"/>
    </source>
</evidence>
<keyword evidence="2" id="KW-0012">Acyltransferase</keyword>
<dbReference type="EMBL" id="RRCF01000001">
    <property type="protein sequence ID" value="RRJ22624.1"/>
    <property type="molecule type" value="Genomic_DNA"/>
</dbReference>
<evidence type="ECO:0000313" key="3">
    <source>
        <dbReference type="Proteomes" id="UP000276260"/>
    </source>
</evidence>
<dbReference type="Proteomes" id="UP000276260">
    <property type="component" value="Unassembled WGS sequence"/>
</dbReference>
<dbReference type="GO" id="GO:0016746">
    <property type="term" value="F:acyltransferase activity"/>
    <property type="evidence" value="ECO:0007669"/>
    <property type="project" value="UniProtKB-KW"/>
</dbReference>
<accession>A0A3P3QN65</accession>
<keyword evidence="3" id="KW-1185">Reference proteome</keyword>
<dbReference type="Pfam" id="PF01553">
    <property type="entry name" value="Acyltransferase"/>
    <property type="match status" value="1"/>
</dbReference>
<dbReference type="PANTHER" id="PTHR30068">
    <property type="entry name" value="URONATE ISOMERASE"/>
    <property type="match status" value="1"/>
</dbReference>
<evidence type="ECO:0000259" key="1">
    <source>
        <dbReference type="Pfam" id="PF01553"/>
    </source>
</evidence>
<comment type="caution">
    <text evidence="2">The sequence shown here is derived from an EMBL/GenBank/DDBJ whole genome shotgun (WGS) entry which is preliminary data.</text>
</comment>
<gene>
    <name evidence="2" type="ORF">EIK76_00625</name>
</gene>
<name>A0A3P3QN65_9GAMM</name>
<dbReference type="AlphaFoldDB" id="A0A3P3QN65"/>
<dbReference type="PANTHER" id="PTHR30068:SF3">
    <property type="entry name" value="PHOSPHOLIPID_GLYCEROL ACYLTRANSFERASE DOMAIN-CONTAINING PROTEIN"/>
    <property type="match status" value="1"/>
</dbReference>
<dbReference type="SUPFAM" id="SSF69593">
    <property type="entry name" value="Glycerol-3-phosphate (1)-acyltransferase"/>
    <property type="match status" value="1"/>
</dbReference>
<reference evidence="2 3" key="1">
    <citation type="submission" date="2018-11" db="EMBL/GenBank/DDBJ databases">
        <title>Draft genome analysis of Rheinheimera mesophila isolated from an industrial waste site.</title>
        <authorList>
            <person name="Yu Q."/>
            <person name="Qi Y."/>
            <person name="Zhang H."/>
            <person name="Lu Y."/>
            <person name="Pu J."/>
        </authorList>
    </citation>
    <scope>NUCLEOTIDE SEQUENCE [LARGE SCALE GENOMIC DNA]</scope>
    <source>
        <strain evidence="2 3">IITR13</strain>
    </source>
</reference>
<protein>
    <submittedName>
        <fullName evidence="2">1-acyl-sn-glycerol-3-phosphate acyltransferase</fullName>
    </submittedName>
</protein>
<organism evidence="2 3">
    <name type="scientific">Rheinheimera mesophila</name>
    <dbReference type="NCBI Taxonomy" id="1547515"/>
    <lineage>
        <taxon>Bacteria</taxon>
        <taxon>Pseudomonadati</taxon>
        <taxon>Pseudomonadota</taxon>
        <taxon>Gammaproteobacteria</taxon>
        <taxon>Chromatiales</taxon>
        <taxon>Chromatiaceae</taxon>
        <taxon>Rheinheimera</taxon>
    </lineage>
</organism>
<keyword evidence="2" id="KW-0808">Transferase</keyword>
<dbReference type="InterPro" id="IPR002123">
    <property type="entry name" value="Plipid/glycerol_acylTrfase"/>
</dbReference>
<dbReference type="GO" id="GO:0019698">
    <property type="term" value="P:D-galacturonate catabolic process"/>
    <property type="evidence" value="ECO:0007669"/>
    <property type="project" value="TreeGrafter"/>
</dbReference>
<dbReference type="OrthoDB" id="1078132at2"/>
<dbReference type="RefSeq" id="WP_046521096.1">
    <property type="nucleotide sequence ID" value="NZ_LAVS01000090.1"/>
</dbReference>
<sequence length="392" mass="44382">MPNQTDPFQDIRPYFDHEVPDAIRRLLDDADFLHAILNYRLASWPKTIRYLFTPVLRWLLARKAKGLRTVSDVQQMVAGFLQQSLHNSSAGVSVSGLEHLDPRQSYLFVSNHRDIAMDPALVNWCLHQKGMDTVRIAIGDNLLKMPCATELMKLNKSFIVKRSIKAPREMLKALGHLSAYIKDSLETGHSIWIAQKEGRAKDGLDQTDEAILKMFYIEGKKRGLDFATYMQSLHIVPVCLSYEFDPLDQAKANELYQLASTGEYKKSEMEDIQSIVQGIVGQKGRVHVHFGQAITDCCQDPAALAAEIDRQIWSGYRLYPVNYLAAEMDVELDPGEESVWYQTKMASLPAKLKPYVQQMYAAPALKQQQTIAQQELLATSQKEPEDGTAHQL</sequence>
<dbReference type="GO" id="GO:0042840">
    <property type="term" value="P:D-glucuronate catabolic process"/>
    <property type="evidence" value="ECO:0007669"/>
    <property type="project" value="TreeGrafter"/>
</dbReference>
<proteinExistence type="predicted"/>
<feature type="domain" description="Phospholipid/glycerol acyltransferase" evidence="1">
    <location>
        <begin position="92"/>
        <end position="240"/>
    </location>
</feature>